<sequence>MATWLENAVSTVLGLASTTNAPSSNYASLNPNLIANFTQCDKDGAPIDGGASFKAAVKEGSVEQSFNWASPFENMSAESEKMSLMGLAQTGGIADLSQALGLIGESSEEKNSDNKFQAFSDAVEGRSGITKLNSTQVYSGHSPLKVSMTLIFRAWQDPQSEVAAPYQALLKMAYPAELAETALHSASDAVKNSDESGGMSDVAKNVGYATFFPSLAPKYVKLSYKGETYPPMVIESISKPLDAPYSPMGDIFLEVQVSLQSLRSMDFADISKMSTTAASSTISSAINESTKLFKSNTNSYDESLFKGTSVFD</sequence>
<dbReference type="AlphaFoldDB" id="V9HLL1"/>
<keyword evidence="2" id="KW-1185">Reference proteome</keyword>
<dbReference type="RefSeq" id="WP_002642158.1">
    <property type="nucleotide sequence ID" value="NZ_CP019448.1"/>
</dbReference>
<gene>
    <name evidence="1" type="ORF">HMPREF9021_01752</name>
</gene>
<evidence type="ECO:0000313" key="2">
    <source>
        <dbReference type="Proteomes" id="UP000017813"/>
    </source>
</evidence>
<dbReference type="HOGENOM" id="CLU_086264_0_0_4"/>
<dbReference type="eggNOG" id="ENOG5031QZI">
    <property type="taxonomic scope" value="Bacteria"/>
</dbReference>
<dbReference type="Proteomes" id="UP000017813">
    <property type="component" value="Unassembled WGS sequence"/>
</dbReference>
<name>V9HLL1_9NEIS</name>
<dbReference type="OrthoDB" id="8613896at2"/>
<reference evidence="1" key="2">
    <citation type="submission" date="2011-10" db="EMBL/GenBank/DDBJ databases">
        <title>The Genome Sequence of Simonsiella muelleri ATCC 29453.</title>
        <authorList>
            <consortium name="The Broad Institute Genome Sequencing Platform"/>
            <consortium name="The Broad Institute Genome Sequencing Center for Infectious Disease"/>
            <person name="Earl A."/>
            <person name="Ward D."/>
            <person name="Feldgarden M."/>
            <person name="Gevers D."/>
            <person name="Izard J."/>
            <person name="Baranova O.V."/>
            <person name="Blanton J.M."/>
            <person name="Tanner A.C."/>
            <person name="Dewhirst F."/>
            <person name="Young S.K."/>
            <person name="Zeng Q."/>
            <person name="Gargeya S."/>
            <person name="Fitzgerald M."/>
            <person name="Haas B."/>
            <person name="Abouelleil A."/>
            <person name="Alvarado L."/>
            <person name="Arachchi H.M."/>
            <person name="Berlin A."/>
            <person name="Brown A."/>
            <person name="Chapman S.B."/>
            <person name="Chen Z."/>
            <person name="Dunbar C."/>
            <person name="Freedman E."/>
            <person name="Gearin G."/>
            <person name="Goldberg J."/>
            <person name="Griggs A."/>
            <person name="Gujja S."/>
            <person name="Heiman D."/>
            <person name="Howarth C."/>
            <person name="Larson L."/>
            <person name="Lui A."/>
            <person name="MacDonald P.J.P."/>
            <person name="Montmayeur A."/>
            <person name="Murphy C."/>
            <person name="Neiman D."/>
            <person name="Pearson M."/>
            <person name="Priest M."/>
            <person name="Roberts A."/>
            <person name="Saif S."/>
            <person name="Shea T."/>
            <person name="Shenoy N."/>
            <person name="Sisk P."/>
            <person name="Stolte C."/>
            <person name="Sykes S."/>
            <person name="Wortman J."/>
            <person name="Nusbaum C."/>
            <person name="Birren B."/>
        </authorList>
    </citation>
    <scope>NUCLEOTIDE SEQUENCE [LARGE SCALE GENOMIC DNA]</scope>
    <source>
        <strain evidence="1">ATCC 29453</strain>
        <strain evidence="1">ATCC 29453</strain>
    </source>
</reference>
<proteinExistence type="predicted"/>
<evidence type="ECO:0000313" key="1">
    <source>
        <dbReference type="EMBL" id="EFG30465.1"/>
    </source>
</evidence>
<dbReference type="EMBL" id="ADCY02000035">
    <property type="protein sequence ID" value="EFG30465.1"/>
    <property type="molecule type" value="Genomic_DNA"/>
</dbReference>
<organism evidence="1 2">
    <name type="scientific">Simonsiella muelleri ATCC 29453</name>
    <dbReference type="NCBI Taxonomy" id="641147"/>
    <lineage>
        <taxon>Bacteria</taxon>
        <taxon>Pseudomonadati</taxon>
        <taxon>Pseudomonadota</taxon>
        <taxon>Betaproteobacteria</taxon>
        <taxon>Neisseriales</taxon>
        <taxon>Neisseriaceae</taxon>
        <taxon>Simonsiella</taxon>
    </lineage>
</organism>
<dbReference type="KEGG" id="smur:BWP33_08240"/>
<accession>V9HLL1</accession>
<protein>
    <submittedName>
        <fullName evidence="1">Uncharacterized protein</fullName>
    </submittedName>
</protein>
<dbReference type="STRING" id="641147.HMPREF9021_01752"/>
<comment type="caution">
    <text evidence="1">The sequence shown here is derived from an EMBL/GenBank/DDBJ whole genome shotgun (WGS) entry which is preliminary data.</text>
</comment>
<reference evidence="1" key="1">
    <citation type="submission" date="2010-03" db="EMBL/GenBank/DDBJ databases">
        <authorList>
            <consortium name="The Broad Institute Genome Sequencing Platform"/>
            <person name="Ward D."/>
            <person name="Earl A."/>
            <person name="Feldgarden M."/>
            <person name="Gevers D."/>
            <person name="Young S."/>
            <person name="Zeng Q."/>
            <person name="Koehrsen M."/>
            <person name="Alvarado L."/>
            <person name="Berlin A.M."/>
            <person name="Borenstein D."/>
            <person name="Chapman S.B."/>
            <person name="Chen Z."/>
            <person name="Engels R."/>
            <person name="Freedman E."/>
            <person name="Gellesch M."/>
            <person name="Goldberg J."/>
            <person name="Griggs A."/>
            <person name="Gujja S."/>
            <person name="Heilman E.R."/>
            <person name="Heiman D.I."/>
            <person name="Hepburn T.A."/>
            <person name="Howarth C."/>
            <person name="Jen D."/>
            <person name="Larson L."/>
            <person name="Mehta T."/>
            <person name="Park D."/>
            <person name="Pearson M."/>
            <person name="Richards J."/>
            <person name="Roberts A."/>
            <person name="Saif S."/>
            <person name="Shea T.D."/>
            <person name="Shenoy N."/>
            <person name="Sisk P."/>
            <person name="Stolte C."/>
            <person name="Sykes S.N."/>
            <person name="Walk T."/>
            <person name="White J."/>
            <person name="Yandava C."/>
            <person name="Izard J."/>
            <person name="Baranova O.V."/>
            <person name="Blanton J.M."/>
            <person name="Tanner A.C."/>
            <person name="Dewhirst F."/>
            <person name="Haas B."/>
            <person name="Nusbaum C."/>
            <person name="Birren B."/>
        </authorList>
    </citation>
    <scope>NUCLEOTIDE SEQUENCE [LARGE SCALE GENOMIC DNA]</scope>
    <source>
        <strain evidence="1">ATCC 29453</strain>
        <strain evidence="1">ATCC 29453</strain>
    </source>
</reference>